<sequence length="525" mass="54599">MGNLTRRDLLKGLGLGSIALASGGALAACAPAGKADESGTSAPSASTGYQFAKRMSDLRDMTQSETDVLVIGGGGAGLCAALSAAEQGAQVVLCEKMSVLGGATMLSSGKIPAVGTKQQTDMGESDSVGACVIDIMRPSNYSVRPDLVHTVTEQSKDIVEWTEKHGAVWGIDEALYYGQTAHRMHTTVDAGKGLTDALIASMDSDSRITQMLSCEIQGLVLADDDDRIVGAYGKSGKNNLAIIANNTVLASSGFANNPDMLAQYCPEAVDSFKMVAPGATGEGILWAQELGANLQNMGAYQGHAFHGVDNDQTLEQGVANNGGIMVNQEGNRFASEYTGYSELSPHVIAQTDHIAYLCFTDVQIAKSAKYAEWEEAGIVLKGATGSELAAAIGADAATLEKTIAEYQTGIEKGEDKFNRAHLPESFDGPYYAVKVTGEIRHTQGGMATDVAGHVLRADKSLIKGLYAAGGCTEGFSSRGGAAYMSGNGLIQALVFGKLAGAAAATESPDSATLATWTKSEKDAYK</sequence>
<evidence type="ECO:0000256" key="4">
    <source>
        <dbReference type="ARBA" id="ARBA00023002"/>
    </source>
</evidence>
<dbReference type="SUPFAM" id="SSF56425">
    <property type="entry name" value="Succinate dehydrogenase/fumarate reductase flavoprotein, catalytic domain"/>
    <property type="match status" value="1"/>
</dbReference>
<dbReference type="GO" id="GO:0008202">
    <property type="term" value="P:steroid metabolic process"/>
    <property type="evidence" value="ECO:0007669"/>
    <property type="project" value="UniProtKB-ARBA"/>
</dbReference>
<dbReference type="InterPro" id="IPR006311">
    <property type="entry name" value="TAT_signal"/>
</dbReference>
<evidence type="ECO:0000313" key="6">
    <source>
        <dbReference type="EMBL" id="QOS68385.1"/>
    </source>
</evidence>
<dbReference type="InterPro" id="IPR027477">
    <property type="entry name" value="Succ_DH/fumarate_Rdtase_cat_sf"/>
</dbReference>
<dbReference type="Gene3D" id="3.90.700.10">
    <property type="entry name" value="Succinate dehydrogenase/fumarate reductase flavoprotein, catalytic domain"/>
    <property type="match status" value="1"/>
</dbReference>
<evidence type="ECO:0000313" key="7">
    <source>
        <dbReference type="Proteomes" id="UP000478463"/>
    </source>
</evidence>
<name>A0A6L7IMS6_9ACTN</name>
<dbReference type="KEGG" id="egd:GS424_000470"/>
<evidence type="ECO:0000256" key="1">
    <source>
        <dbReference type="ARBA" id="ARBA00001974"/>
    </source>
</evidence>
<dbReference type="Pfam" id="PF00890">
    <property type="entry name" value="FAD_binding_2"/>
    <property type="match status" value="1"/>
</dbReference>
<dbReference type="PROSITE" id="PS51257">
    <property type="entry name" value="PROKAR_LIPOPROTEIN"/>
    <property type="match status" value="1"/>
</dbReference>
<proteinExistence type="predicted"/>
<dbReference type="Proteomes" id="UP000478463">
    <property type="component" value="Chromosome"/>
</dbReference>
<keyword evidence="2" id="KW-0285">Flavoprotein</keyword>
<dbReference type="RefSeq" id="WP_160940754.1">
    <property type="nucleotide sequence ID" value="NZ_CP063310.1"/>
</dbReference>
<protein>
    <submittedName>
        <fullName evidence="6">FAD-dependent oxidoreductase</fullName>
    </submittedName>
</protein>
<dbReference type="InterPro" id="IPR036188">
    <property type="entry name" value="FAD/NAD-bd_sf"/>
</dbReference>
<dbReference type="InterPro" id="IPR050315">
    <property type="entry name" value="FAD-oxidoreductase_2"/>
</dbReference>
<dbReference type="SUPFAM" id="SSF51905">
    <property type="entry name" value="FAD/NAD(P)-binding domain"/>
    <property type="match status" value="1"/>
</dbReference>
<keyword evidence="4" id="KW-0560">Oxidoreductase</keyword>
<evidence type="ECO:0000259" key="5">
    <source>
        <dbReference type="Pfam" id="PF00890"/>
    </source>
</evidence>
<dbReference type="GO" id="GO:0033765">
    <property type="term" value="F:steroid dehydrogenase activity, acting on the CH-CH group of donors"/>
    <property type="evidence" value="ECO:0007669"/>
    <property type="project" value="UniProtKB-ARBA"/>
</dbReference>
<comment type="cofactor">
    <cofactor evidence="1">
        <name>FAD</name>
        <dbReference type="ChEBI" id="CHEBI:57692"/>
    </cofactor>
</comment>
<reference evidence="6" key="1">
    <citation type="submission" date="2020-10" db="EMBL/GenBank/DDBJ databases">
        <title>Eggerthella sp. nov., isolated from human feces.</title>
        <authorList>
            <person name="Yajun G."/>
        </authorList>
    </citation>
    <scope>NUCLEOTIDE SEQUENCE [LARGE SCALE GENOMIC DNA]</scope>
    <source>
        <strain evidence="6 7">HF-1101</strain>
    </source>
</reference>
<feature type="domain" description="FAD-dependent oxidoreductase 2 FAD-binding" evidence="5">
    <location>
        <begin position="67"/>
        <end position="489"/>
    </location>
</feature>
<dbReference type="InterPro" id="IPR003953">
    <property type="entry name" value="FAD-dep_OxRdtase_2_FAD-bd"/>
</dbReference>
<keyword evidence="3" id="KW-0274">FAD</keyword>
<dbReference type="PANTHER" id="PTHR43400">
    <property type="entry name" value="FUMARATE REDUCTASE"/>
    <property type="match status" value="1"/>
</dbReference>
<organism evidence="6">
    <name type="scientific">Eggerthella guodeyinii</name>
    <dbReference type="NCBI Taxonomy" id="2690837"/>
    <lineage>
        <taxon>Bacteria</taxon>
        <taxon>Bacillati</taxon>
        <taxon>Actinomycetota</taxon>
        <taxon>Coriobacteriia</taxon>
        <taxon>Eggerthellales</taxon>
        <taxon>Eggerthellaceae</taxon>
        <taxon>Eggerthella</taxon>
    </lineage>
</organism>
<evidence type="ECO:0000256" key="2">
    <source>
        <dbReference type="ARBA" id="ARBA00022630"/>
    </source>
</evidence>
<dbReference type="Gene3D" id="3.50.50.60">
    <property type="entry name" value="FAD/NAD(P)-binding domain"/>
    <property type="match status" value="1"/>
</dbReference>
<dbReference type="EMBL" id="CP063310">
    <property type="protein sequence ID" value="QOS68385.1"/>
    <property type="molecule type" value="Genomic_DNA"/>
</dbReference>
<dbReference type="PANTHER" id="PTHR43400:SF10">
    <property type="entry name" value="3-OXOSTEROID 1-DEHYDROGENASE"/>
    <property type="match status" value="1"/>
</dbReference>
<dbReference type="PROSITE" id="PS51318">
    <property type="entry name" value="TAT"/>
    <property type="match status" value="1"/>
</dbReference>
<accession>A0A6L7IMS6</accession>
<dbReference type="AlphaFoldDB" id="A0A6L7IMS6"/>
<evidence type="ECO:0000256" key="3">
    <source>
        <dbReference type="ARBA" id="ARBA00022827"/>
    </source>
</evidence>
<gene>
    <name evidence="6" type="ORF">GS424_000470</name>
</gene>